<keyword evidence="1" id="KW-0175">Coiled coil</keyword>
<feature type="transmembrane region" description="Helical" evidence="3">
    <location>
        <begin position="680"/>
        <end position="704"/>
    </location>
</feature>
<evidence type="ECO:0000256" key="1">
    <source>
        <dbReference type="SAM" id="Coils"/>
    </source>
</evidence>
<feature type="transmembrane region" description="Helical" evidence="3">
    <location>
        <begin position="651"/>
        <end position="674"/>
    </location>
</feature>
<evidence type="ECO:0000313" key="4">
    <source>
        <dbReference type="EMBL" id="VVC27528.1"/>
    </source>
</evidence>
<feature type="compositionally biased region" description="Basic and acidic residues" evidence="2">
    <location>
        <begin position="603"/>
        <end position="615"/>
    </location>
</feature>
<feature type="region of interest" description="Disordered" evidence="2">
    <location>
        <begin position="593"/>
        <end position="615"/>
    </location>
</feature>
<feature type="coiled-coil region" evidence="1">
    <location>
        <begin position="1015"/>
        <end position="1049"/>
    </location>
</feature>
<keyword evidence="5" id="KW-1185">Reference proteome</keyword>
<gene>
    <name evidence="4" type="ORF">CINCED_3A005108</name>
</gene>
<feature type="coiled-coil region" evidence="1">
    <location>
        <begin position="169"/>
        <end position="196"/>
    </location>
</feature>
<reference evidence="4 5" key="1">
    <citation type="submission" date="2019-08" db="EMBL/GenBank/DDBJ databases">
        <authorList>
            <person name="Alioto T."/>
            <person name="Alioto T."/>
            <person name="Gomez Garrido J."/>
        </authorList>
    </citation>
    <scope>NUCLEOTIDE SEQUENCE [LARGE SCALE GENOMIC DNA]</scope>
</reference>
<keyword evidence="3" id="KW-0812">Transmembrane</keyword>
<keyword evidence="3" id="KW-1133">Transmembrane helix</keyword>
<dbReference type="AlphaFoldDB" id="A0A5E4M9M2"/>
<protein>
    <submittedName>
        <fullName evidence="4">Ankyrin repeat-containing domain</fullName>
    </submittedName>
</protein>
<sequence>MPSFFDKPFEEQVEGIIKTENEEGVRLLQALIGIRHPIAFTQYYSSFIITKINIINAKLYSLCKLKKLCLKEYTESIGEYIKSKGEIIDEVELRKFLSKKVKPIKDEGERKVRESVLEISNQEYVEYMYSTNIAGLCAMNGIQATGIYNSVAKEIIEEIDQKIVSAVTSKDFEKMKEEINKQLKDATEKYRKYSGEISKYQNFIKSIKDHTFLSKWYSALLEQVKKDSSKRVEHVLHNHDTSRLNVDVSNWLIDKIFDKVLDNKLEELKKKHYLGEVIVEHSLGKKYLKEKVLKISNTSILNPKEFIDTMQNIPDGEVRGEKEKLSQILINEIDTSLIAEEKRALREVLPKAIDTWKESKSRGIKVKDFLVVILEILGHSIKSSKFNQKNSFCQLQHSREILLESLQSKISEILSVEKENFLEKLLAGVLKRREYHSSALILLTQLIKPHNVIEAEQEILNTILIKAIEADKQDIALLLICNGADIDESHNVITKLGCKSLEAAAVKGVACLYNTMPKIRIKYTKGEIESSQAIREMEFIVDDAISSNKEEIVEIYEIFNLEEFNELFPKGSFLKEGSNITMDYREKVTNTKLPRIKSRKQKNKTEDEKEKSTKIVEQDEKGMKQIEKGKMEVGSLKQTTQYLENKERKRLAIGWSISASFGGLGGGVCAFLFLPPPIAALVLAGTLASSVVSCLIGFNIHIFVREQGDLEISRNDLQDLNKAIDFFTDLLNHRAASGVSDAFLKEIKQEKENINASKEDFLSLTNISNIIKRTGKAIPGIRSYIAEFKEKKWKDVQLITLLLGDFETELDRVLDKANEAKEITFGEMAKNIIKSREKYIRRLKAKDKLDEQNDTEEKLKVIERKTSDAIVKSLSADRQKEKRAKEQEERKKEKAYAREKATDLLYDKIYELNISAREIMCNQDARERLKNQCTLLVLNMDYEVKFKDICSQYKEFKNELKHKQFIGEEELNRLSELADKLCILDDDFTVLKHKMSELNLQFENEILNKLETNIIEEMKRAGTAAEQEREVLREEKEIVEEMVMQLQRSESTQPNFALDEVRSIIGPSWSKQE</sequence>
<dbReference type="EMBL" id="CABPRJ010000168">
    <property type="protein sequence ID" value="VVC27528.1"/>
    <property type="molecule type" value="Genomic_DNA"/>
</dbReference>
<feature type="coiled-coil region" evidence="1">
    <location>
        <begin position="803"/>
        <end position="898"/>
    </location>
</feature>
<accession>A0A5E4M9M2</accession>
<evidence type="ECO:0000256" key="3">
    <source>
        <dbReference type="SAM" id="Phobius"/>
    </source>
</evidence>
<evidence type="ECO:0000313" key="5">
    <source>
        <dbReference type="Proteomes" id="UP000325440"/>
    </source>
</evidence>
<dbReference type="Proteomes" id="UP000325440">
    <property type="component" value="Unassembled WGS sequence"/>
</dbReference>
<organism evidence="4 5">
    <name type="scientific">Cinara cedri</name>
    <dbReference type="NCBI Taxonomy" id="506608"/>
    <lineage>
        <taxon>Eukaryota</taxon>
        <taxon>Metazoa</taxon>
        <taxon>Ecdysozoa</taxon>
        <taxon>Arthropoda</taxon>
        <taxon>Hexapoda</taxon>
        <taxon>Insecta</taxon>
        <taxon>Pterygota</taxon>
        <taxon>Neoptera</taxon>
        <taxon>Paraneoptera</taxon>
        <taxon>Hemiptera</taxon>
        <taxon>Sternorrhyncha</taxon>
        <taxon>Aphidomorpha</taxon>
        <taxon>Aphidoidea</taxon>
        <taxon>Aphididae</taxon>
        <taxon>Lachninae</taxon>
        <taxon>Cinara</taxon>
    </lineage>
</organism>
<keyword evidence="3" id="KW-0472">Membrane</keyword>
<name>A0A5E4M9M2_9HEMI</name>
<proteinExistence type="predicted"/>
<evidence type="ECO:0000256" key="2">
    <source>
        <dbReference type="SAM" id="MobiDB-lite"/>
    </source>
</evidence>